<gene>
    <name evidence="1" type="ORF">WJX73_000680</name>
</gene>
<dbReference type="Proteomes" id="UP001465755">
    <property type="component" value="Unassembled WGS sequence"/>
</dbReference>
<proteinExistence type="predicted"/>
<reference evidence="1 2" key="1">
    <citation type="journal article" date="2024" name="Nat. Commun.">
        <title>Phylogenomics reveals the evolutionary origins of lichenization in chlorophyte algae.</title>
        <authorList>
            <person name="Puginier C."/>
            <person name="Libourel C."/>
            <person name="Otte J."/>
            <person name="Skaloud P."/>
            <person name="Haon M."/>
            <person name="Grisel S."/>
            <person name="Petersen M."/>
            <person name="Berrin J.G."/>
            <person name="Delaux P.M."/>
            <person name="Dal Grande F."/>
            <person name="Keller J."/>
        </authorList>
    </citation>
    <scope>NUCLEOTIDE SEQUENCE [LARGE SCALE GENOMIC DNA]</scope>
    <source>
        <strain evidence="1 2">SAG 2036</strain>
    </source>
</reference>
<evidence type="ECO:0000313" key="2">
    <source>
        <dbReference type="Proteomes" id="UP001465755"/>
    </source>
</evidence>
<dbReference type="EMBL" id="JALJOQ010000056">
    <property type="protein sequence ID" value="KAK9803750.1"/>
    <property type="molecule type" value="Genomic_DNA"/>
</dbReference>
<comment type="caution">
    <text evidence="1">The sequence shown here is derived from an EMBL/GenBank/DDBJ whole genome shotgun (WGS) entry which is preliminary data.</text>
</comment>
<keyword evidence="2" id="KW-1185">Reference proteome</keyword>
<protein>
    <submittedName>
        <fullName evidence="1">Uncharacterized protein</fullName>
    </submittedName>
</protein>
<organism evidence="1 2">
    <name type="scientific">Symbiochloris irregularis</name>
    <dbReference type="NCBI Taxonomy" id="706552"/>
    <lineage>
        <taxon>Eukaryota</taxon>
        <taxon>Viridiplantae</taxon>
        <taxon>Chlorophyta</taxon>
        <taxon>core chlorophytes</taxon>
        <taxon>Trebouxiophyceae</taxon>
        <taxon>Trebouxiales</taxon>
        <taxon>Trebouxiaceae</taxon>
        <taxon>Symbiochloris</taxon>
    </lineage>
</organism>
<name>A0AAW1P5L8_9CHLO</name>
<evidence type="ECO:0000313" key="1">
    <source>
        <dbReference type="EMBL" id="KAK9803750.1"/>
    </source>
</evidence>
<accession>A0AAW1P5L8</accession>
<sequence>MSSDQCRPEPFRRAASARARYHVTLLQSGRAPPGRAYEVAGPASDSLLDPLKGTGCTITLTDVTCGCA</sequence>
<dbReference type="AlphaFoldDB" id="A0AAW1P5L8"/>